<dbReference type="GO" id="GO:0016779">
    <property type="term" value="F:nucleotidyltransferase activity"/>
    <property type="evidence" value="ECO:0007669"/>
    <property type="project" value="UniProtKB-KW"/>
</dbReference>
<sequence length="1738" mass="191549">MAPRRKSINSPTPPARTSGAPTNTPCGPPVAEATIAQLLEKMEALTVRVEALSAAPSPQGNLPSPPLFGNTPYNPPCPEPHPRDPLAEARTKCRQIIQEARKEARQELQTNDFPKFTGGTEDLEVQAAGAALISALGTGHLIKMKRSKPSSTIRAHLSSFDRLLTTSAISPGSVCSYFLLLYSLSEEVKNRISSATDFSLSEFTNVPALFQRFELLYNDLRSALLKTYQDVSEAARLRQEWHELQHKDGSSYLAFLSDIDKFQVELRLQGDVLTDAAVYDKLVNCSSAPYNDWALQYLLESTPLSTARSQLESRAKLRSLSLKTPATVSTPPTSSNTTTTSDAVSYQNLSTIQDSRPKYPRMKDLPPSVCKRCFAAGHKAQACMETLPKWIEARCLACGHFGHSVSDCRMAKDRKLRCDRCGLSGHLCFACRKPPKTLPTSPAQNSGDPQPNQDKAPPAPVDSISGCEPLLDATPNASWVASIQCEQLNEILADDYHSSPLRASVELVSVSESSCIESSSRVVVAMLDTGAGRNFINQRLRSSLPASYIKSTASVSAKAILADGSTFRCCEAVLLTVRVPHKTVEVWCLVAPASLTVDLILGMSALRALSLLLHLSSEGVVLHAAVERQAALEVSSPDRSVSSETPQNLDFLHILADIVNVPEALNSPISDSINMDSFLSGLESPTLSNDVSDAVSEEPLPTGYNETCFRGFVLEPTTSPTGKKGVVKRFQYGVPWLSSRRLPKPTAEDICSFISRHQASSNKLKQEGTFDDYAKVFQRYIDMGVLVKVDKSEWPRVTGLISHFAVLSPSKSTPVRPVLNGVIFRGLIGSGLGRTKPSDAILRGTLPHLFAFRSQPSVAIVDLECAYYQLRNSTDPDVAFLFCLAWRDNLFRLISPPMGSPHSAAALQHAVSYMCKEAQTTFDAKYKSKATVVYSGYMDDLIICCSEPSLLAEAVDILLSTCRKYGFHCQPKKCRIGIPSELSCKVLGMLWTPDDTLSDNDGPDLLPMCVLAFSKDKVIYTRRDVMSAIAQCYDPLGFRSNLLLRMRYILRQELERDSCTDLDAFVSIDTYKALQTTLAEFKLAPAVDRVLKLGPGAVLLLFADASCYGTAAVICDSEFNVVRCSAHLIQAVKQSWSIVRKELLSCLEAALLFAESMRAIQSVTSCAPTPELYTDNEANYYRLSRAFSFAEDSPDYEAFSARWKSMALPSWERKTLFKIATLLVPYGGRVYHLSGKRNPSDAYSRGLPVTLLPSDDPSLKEAVRQARLRADRKLKLSNDESYSLISVICDDGYGTIGSLKDYVKVKQEEDPDFRRLLNPSPNSKPDARIVRKYSVVSDSAGAYVINSVTRGLAVPRELRREVCDKLHLFFVHLGAYKIYKSVQSEFDAGPLSEYLRAQQRCPICIGQRNTRTVRHTLGSRITRASQPWELLGIDLLGPYKQEGFRDAFHDSLMCLLVVDAVTGFIAYALVPNNAPTSLTIAALESIFLTHGYPLGMLSDADARFTSTEATTWSKALGIRWSRSPGHSSRLNGWHESRHRLVNFMLRCLLQQHENKVSWSSLMPRVCFIVNNIVRSSLSSSTFSSDLHYVHGRCLPPSVSPNRTLSKEATESLDCHIPLRMPDRADAERMLYDVACRISADCKWTQVSAENDDATLRSRSTFADVSIARSDFSSISVGSKVLRYNFGRNKLGCKWLTDTVYIVRAIKGQVAVISPVNSPSLLYEYIGNLKIIPSAAGEC</sequence>
<dbReference type="GO" id="GO:0003676">
    <property type="term" value="F:nucleic acid binding"/>
    <property type="evidence" value="ECO:0007669"/>
    <property type="project" value="InterPro"/>
</dbReference>
<reference evidence="7 8" key="1">
    <citation type="submission" date="2020-04" db="EMBL/GenBank/DDBJ databases">
        <title>Perkinsus chesapeaki whole genome sequence.</title>
        <authorList>
            <person name="Bogema D.R."/>
        </authorList>
    </citation>
    <scope>NUCLEOTIDE SEQUENCE [LARGE SCALE GENOMIC DNA]</scope>
    <source>
        <strain evidence="7">ATCC PRA-425</strain>
    </source>
</reference>
<dbReference type="SMART" id="SM00343">
    <property type="entry name" value="ZnF_C2HC"/>
    <property type="match status" value="3"/>
</dbReference>
<evidence type="ECO:0000256" key="3">
    <source>
        <dbReference type="ARBA" id="ARBA00022722"/>
    </source>
</evidence>
<dbReference type="OrthoDB" id="3227343at2759"/>
<dbReference type="InterPro" id="IPR043128">
    <property type="entry name" value="Rev_trsase/Diguanyl_cyclase"/>
</dbReference>
<evidence type="ECO:0000256" key="2">
    <source>
        <dbReference type="ARBA" id="ARBA00022695"/>
    </source>
</evidence>
<feature type="region of interest" description="Disordered" evidence="5">
    <location>
        <begin position="1"/>
        <end position="31"/>
    </location>
</feature>
<proteinExistence type="predicted"/>
<dbReference type="SUPFAM" id="SSF56672">
    <property type="entry name" value="DNA/RNA polymerases"/>
    <property type="match status" value="1"/>
</dbReference>
<dbReference type="InterPro" id="IPR000477">
    <property type="entry name" value="RT_dom"/>
</dbReference>
<evidence type="ECO:0000256" key="4">
    <source>
        <dbReference type="ARBA" id="ARBA00022759"/>
    </source>
</evidence>
<dbReference type="Proteomes" id="UP000591131">
    <property type="component" value="Unassembled WGS sequence"/>
</dbReference>
<dbReference type="InterPro" id="IPR036397">
    <property type="entry name" value="RNaseH_sf"/>
</dbReference>
<dbReference type="InterPro" id="IPR043502">
    <property type="entry name" value="DNA/RNA_pol_sf"/>
</dbReference>
<dbReference type="InterPro" id="IPR012337">
    <property type="entry name" value="RNaseH-like_sf"/>
</dbReference>
<evidence type="ECO:0000313" key="7">
    <source>
        <dbReference type="EMBL" id="KAF4668810.1"/>
    </source>
</evidence>
<feature type="compositionally biased region" description="Low complexity" evidence="5">
    <location>
        <begin position="324"/>
        <end position="341"/>
    </location>
</feature>
<evidence type="ECO:0000313" key="8">
    <source>
        <dbReference type="Proteomes" id="UP000591131"/>
    </source>
</evidence>
<dbReference type="PROSITE" id="PS50994">
    <property type="entry name" value="INTEGRASE"/>
    <property type="match status" value="1"/>
</dbReference>
<keyword evidence="8" id="KW-1185">Reference proteome</keyword>
<dbReference type="SUPFAM" id="SSF53098">
    <property type="entry name" value="Ribonuclease H-like"/>
    <property type="match status" value="1"/>
</dbReference>
<evidence type="ECO:0000259" key="6">
    <source>
        <dbReference type="PROSITE" id="PS50994"/>
    </source>
</evidence>
<dbReference type="CDD" id="cd00303">
    <property type="entry name" value="retropepsin_like"/>
    <property type="match status" value="1"/>
</dbReference>
<dbReference type="InterPro" id="IPR021109">
    <property type="entry name" value="Peptidase_aspartic_dom_sf"/>
</dbReference>
<gene>
    <name evidence="7" type="ORF">FOL47_002858</name>
</gene>
<feature type="region of interest" description="Disordered" evidence="5">
    <location>
        <begin position="437"/>
        <end position="461"/>
    </location>
</feature>
<dbReference type="EMBL" id="JAAPAO010000183">
    <property type="protein sequence ID" value="KAF4668810.1"/>
    <property type="molecule type" value="Genomic_DNA"/>
</dbReference>
<dbReference type="Pfam" id="PF00078">
    <property type="entry name" value="RVT_1"/>
    <property type="match status" value="1"/>
</dbReference>
<dbReference type="GO" id="GO:0015074">
    <property type="term" value="P:DNA integration"/>
    <property type="evidence" value="ECO:0007669"/>
    <property type="project" value="InterPro"/>
</dbReference>
<feature type="domain" description="Integrase catalytic" evidence="6">
    <location>
        <begin position="1423"/>
        <end position="1590"/>
    </location>
</feature>
<keyword evidence="2" id="KW-0548">Nucleotidyltransferase</keyword>
<dbReference type="Gene3D" id="3.30.70.270">
    <property type="match status" value="1"/>
</dbReference>
<dbReference type="Gene3D" id="2.40.70.10">
    <property type="entry name" value="Acid Proteases"/>
    <property type="match status" value="1"/>
</dbReference>
<feature type="region of interest" description="Disordered" evidence="5">
    <location>
        <begin position="55"/>
        <end position="86"/>
    </location>
</feature>
<keyword evidence="4" id="KW-0255">Endonuclease</keyword>
<keyword evidence="1" id="KW-0808">Transferase</keyword>
<dbReference type="GO" id="GO:0004519">
    <property type="term" value="F:endonuclease activity"/>
    <property type="evidence" value="ECO:0007669"/>
    <property type="project" value="UniProtKB-KW"/>
</dbReference>
<accession>A0A7J6MCA4</accession>
<dbReference type="Gene3D" id="3.10.10.10">
    <property type="entry name" value="HIV Type 1 Reverse Transcriptase, subunit A, domain 1"/>
    <property type="match status" value="1"/>
</dbReference>
<dbReference type="SUPFAM" id="SSF57756">
    <property type="entry name" value="Retrovirus zinc finger-like domains"/>
    <property type="match status" value="1"/>
</dbReference>
<dbReference type="InterPro" id="IPR050951">
    <property type="entry name" value="Retrovirus_Pol_polyprotein"/>
</dbReference>
<evidence type="ECO:0000256" key="5">
    <source>
        <dbReference type="SAM" id="MobiDB-lite"/>
    </source>
</evidence>
<protein>
    <recommendedName>
        <fullName evidence="6">Integrase catalytic domain-containing protein</fullName>
    </recommendedName>
</protein>
<keyword evidence="4" id="KW-0378">Hydrolase</keyword>
<feature type="compositionally biased region" description="Polar residues" evidence="5">
    <location>
        <begin position="438"/>
        <end position="453"/>
    </location>
</feature>
<comment type="caution">
    <text evidence="7">The sequence shown here is derived from an EMBL/GenBank/DDBJ whole genome shotgun (WGS) entry which is preliminary data.</text>
</comment>
<dbReference type="InterPro" id="IPR008042">
    <property type="entry name" value="Retrotrans_Pao"/>
</dbReference>
<dbReference type="SUPFAM" id="SSF50630">
    <property type="entry name" value="Acid proteases"/>
    <property type="match status" value="1"/>
</dbReference>
<dbReference type="PANTHER" id="PTHR37984">
    <property type="entry name" value="PROTEIN CBG26694"/>
    <property type="match status" value="1"/>
</dbReference>
<dbReference type="Gene3D" id="3.30.420.10">
    <property type="entry name" value="Ribonuclease H-like superfamily/Ribonuclease H"/>
    <property type="match status" value="1"/>
</dbReference>
<dbReference type="InterPro" id="IPR001584">
    <property type="entry name" value="Integrase_cat-core"/>
</dbReference>
<dbReference type="Gene3D" id="4.10.60.10">
    <property type="entry name" value="Zinc finger, CCHC-type"/>
    <property type="match status" value="1"/>
</dbReference>
<dbReference type="InterPro" id="IPR001878">
    <property type="entry name" value="Znf_CCHC"/>
</dbReference>
<name>A0A7J6MCA4_PERCH</name>
<keyword evidence="3" id="KW-0540">Nuclease</keyword>
<dbReference type="InterPro" id="IPR036875">
    <property type="entry name" value="Znf_CCHC_sf"/>
</dbReference>
<dbReference type="GO" id="GO:0008270">
    <property type="term" value="F:zinc ion binding"/>
    <property type="evidence" value="ECO:0007669"/>
    <property type="project" value="InterPro"/>
</dbReference>
<dbReference type="Pfam" id="PF05380">
    <property type="entry name" value="Peptidase_A17"/>
    <property type="match status" value="1"/>
</dbReference>
<dbReference type="PANTHER" id="PTHR37984:SF5">
    <property type="entry name" value="PROTEIN NYNRIN-LIKE"/>
    <property type="match status" value="1"/>
</dbReference>
<feature type="region of interest" description="Disordered" evidence="5">
    <location>
        <begin position="322"/>
        <end position="342"/>
    </location>
</feature>
<organism evidence="7 8">
    <name type="scientific">Perkinsus chesapeaki</name>
    <name type="common">Clam parasite</name>
    <name type="synonym">Perkinsus andrewsi</name>
    <dbReference type="NCBI Taxonomy" id="330153"/>
    <lineage>
        <taxon>Eukaryota</taxon>
        <taxon>Sar</taxon>
        <taxon>Alveolata</taxon>
        <taxon>Perkinsozoa</taxon>
        <taxon>Perkinsea</taxon>
        <taxon>Perkinsida</taxon>
        <taxon>Perkinsidae</taxon>
        <taxon>Perkinsus</taxon>
    </lineage>
</organism>
<evidence type="ECO:0000256" key="1">
    <source>
        <dbReference type="ARBA" id="ARBA00022679"/>
    </source>
</evidence>